<keyword evidence="3" id="KW-1185">Reference proteome</keyword>
<organism evidence="2 3">
    <name type="scientific">Caenorhabditis japonica</name>
    <dbReference type="NCBI Taxonomy" id="281687"/>
    <lineage>
        <taxon>Eukaryota</taxon>
        <taxon>Metazoa</taxon>
        <taxon>Ecdysozoa</taxon>
        <taxon>Nematoda</taxon>
        <taxon>Chromadorea</taxon>
        <taxon>Rhabditida</taxon>
        <taxon>Rhabditina</taxon>
        <taxon>Rhabditomorpha</taxon>
        <taxon>Rhabditoidea</taxon>
        <taxon>Rhabditidae</taxon>
        <taxon>Peloderinae</taxon>
        <taxon>Caenorhabditis</taxon>
    </lineage>
</organism>
<dbReference type="AlphaFoldDB" id="A0A8R1EFS6"/>
<evidence type="ECO:0000313" key="2">
    <source>
        <dbReference type="EnsemblMetazoa" id="CJA33980.1"/>
    </source>
</evidence>
<accession>A0A8R1EFS6</accession>
<protein>
    <submittedName>
        <fullName evidence="2">Uncharacterized protein</fullName>
    </submittedName>
</protein>
<keyword evidence="1" id="KW-0472">Membrane</keyword>
<reference evidence="2" key="2">
    <citation type="submission" date="2022-06" db="UniProtKB">
        <authorList>
            <consortium name="EnsemblMetazoa"/>
        </authorList>
    </citation>
    <scope>IDENTIFICATION</scope>
    <source>
        <strain evidence="2">DF5081</strain>
    </source>
</reference>
<evidence type="ECO:0000313" key="3">
    <source>
        <dbReference type="Proteomes" id="UP000005237"/>
    </source>
</evidence>
<reference evidence="3" key="1">
    <citation type="submission" date="2010-08" db="EMBL/GenBank/DDBJ databases">
        <authorList>
            <consortium name="Caenorhabditis japonica Sequencing Consortium"/>
            <person name="Wilson R.K."/>
        </authorList>
    </citation>
    <scope>NUCLEOTIDE SEQUENCE [LARGE SCALE GENOMIC DNA]</scope>
    <source>
        <strain evidence="3">DF5081</strain>
    </source>
</reference>
<name>A0A8R1EFS6_CAEJA</name>
<proteinExistence type="predicted"/>
<dbReference type="EnsemblMetazoa" id="CJA33980.1">
    <property type="protein sequence ID" value="CJA33980.1"/>
    <property type="gene ID" value="WBGene00209827"/>
</dbReference>
<evidence type="ECO:0000256" key="1">
    <source>
        <dbReference type="SAM" id="Phobius"/>
    </source>
</evidence>
<sequence>MREWYDRRLRHEVRQERKPNYSESVGPSYFLIKMDRYYLFFLSDVMCRIEVDTDSITCSAEREVEREYSEAKSRRHAYIFSKRSTLFVSTLYLFLGIVPSRN</sequence>
<keyword evidence="1" id="KW-1133">Transmembrane helix</keyword>
<feature type="transmembrane region" description="Helical" evidence="1">
    <location>
        <begin position="84"/>
        <end position="100"/>
    </location>
</feature>
<keyword evidence="1" id="KW-0812">Transmembrane</keyword>
<dbReference type="Proteomes" id="UP000005237">
    <property type="component" value="Unassembled WGS sequence"/>
</dbReference>